<name>Q9UWK4_METTH</name>
<proteinExistence type="evidence at protein level"/>
<sequence length="16" mass="1838">MEYVKNVVPFGTLDII</sequence>
<keyword id="KW-0903">Direct protein sequencing</keyword>
<reference key="1">
    <citation type="journal article" date="1994" name="Arch. Microbiol.">
        <title>Tungstate can substitute for molybdate in sustaining growth of Methanobacterium thermoautotrophicum. Identification and characterization of a tungsten isoenzyme of formylmethanofuran dehydrogenase.</title>
        <authorList>
            <person name="Bertram P.A."/>
            <person name="Schmitz R.A."/>
            <person name="Linder D."/>
            <person name="Thauer R.K."/>
        </authorList>
    </citation>
    <scope>PROTEIN SEQUENCE</scope>
</reference>
<dbReference type="AlphaFoldDB" id="Q9UWK4"/>
<accession>Q9UWK4</accession>
<protein>
    <submittedName>
        <fullName>53 kDa tungsten containing formylmethanofuran dehydrogenase</fullName>
    </submittedName>
</protein>
<organism>
    <name type="scientific">Methanothermobacter thermautotrophicus (strain ATCC 29096 / DSM 1053 / JCM 10044 / NBRC 100330 / Delta H)</name>
    <name type="common">Methanobacterium thermoautotrophicum</name>
    <dbReference type="NCBI Taxonomy" id="187420"/>
    <lineage>
        <taxon>Archaea</taxon>
        <taxon>Methanobacteriati</taxon>
        <taxon>Methanobacteriota</taxon>
        <taxon>Methanomada group</taxon>
        <taxon>Methanobacteria</taxon>
        <taxon>Methanobacteriales</taxon>
        <taxon>Methanobacteriaceae</taxon>
        <taxon>Methanothermobacter</taxon>
    </lineage>
</organism>